<dbReference type="AlphaFoldDB" id="A0A5M3MX90"/>
<dbReference type="InterPro" id="IPR036390">
    <property type="entry name" value="WH_DNA-bd_sf"/>
</dbReference>
<dbReference type="Pfam" id="PF00250">
    <property type="entry name" value="Forkhead"/>
    <property type="match status" value="1"/>
</dbReference>
<sequence length="54" mass="6423">DPPPGEKPSQPYPTLIKLAIYGSMRKQLTLQDIYNALEDRFAWFKERRTEKAWK</sequence>
<protein>
    <recommendedName>
        <fullName evidence="3">Fork-head domain-containing protein</fullName>
    </recommendedName>
</protein>
<dbReference type="GO" id="GO:0003700">
    <property type="term" value="F:DNA-binding transcription factor activity"/>
    <property type="evidence" value="ECO:0007669"/>
    <property type="project" value="InterPro"/>
</dbReference>
<dbReference type="GO" id="GO:0005634">
    <property type="term" value="C:nucleus"/>
    <property type="evidence" value="ECO:0007669"/>
    <property type="project" value="UniProtKB-SubCell"/>
</dbReference>
<evidence type="ECO:0000313" key="5">
    <source>
        <dbReference type="Proteomes" id="UP000053558"/>
    </source>
</evidence>
<keyword evidence="1 2" id="KW-0238">DNA-binding</keyword>
<comment type="caution">
    <text evidence="4">The sequence shown here is derived from an EMBL/GenBank/DDBJ whole genome shotgun (WGS) entry which is preliminary data.</text>
</comment>
<comment type="subcellular location">
    <subcellularLocation>
        <location evidence="2">Nucleus</location>
    </subcellularLocation>
</comment>
<keyword evidence="2" id="KW-0539">Nucleus</keyword>
<dbReference type="InterPro" id="IPR001766">
    <property type="entry name" value="Fork_head_dom"/>
</dbReference>
<proteinExistence type="predicted"/>
<dbReference type="OrthoDB" id="5954824at2759"/>
<dbReference type="RefSeq" id="XP_007765229.1">
    <property type="nucleotide sequence ID" value="XM_007767039.1"/>
</dbReference>
<dbReference type="GeneID" id="19206700"/>
<evidence type="ECO:0000256" key="1">
    <source>
        <dbReference type="ARBA" id="ARBA00023125"/>
    </source>
</evidence>
<dbReference type="InterPro" id="IPR036388">
    <property type="entry name" value="WH-like_DNA-bd_sf"/>
</dbReference>
<evidence type="ECO:0000313" key="4">
    <source>
        <dbReference type="EMBL" id="EIW83700.1"/>
    </source>
</evidence>
<name>A0A5M3MX90_CONPW</name>
<feature type="non-terminal residue" evidence="4">
    <location>
        <position position="1"/>
    </location>
</feature>
<feature type="domain" description="Fork-head" evidence="3">
    <location>
        <begin position="7"/>
        <end position="54"/>
    </location>
</feature>
<organism evidence="4 5">
    <name type="scientific">Coniophora puteana (strain RWD-64-598)</name>
    <name type="common">Brown rot fungus</name>
    <dbReference type="NCBI Taxonomy" id="741705"/>
    <lineage>
        <taxon>Eukaryota</taxon>
        <taxon>Fungi</taxon>
        <taxon>Dikarya</taxon>
        <taxon>Basidiomycota</taxon>
        <taxon>Agaricomycotina</taxon>
        <taxon>Agaricomycetes</taxon>
        <taxon>Agaricomycetidae</taxon>
        <taxon>Boletales</taxon>
        <taxon>Coniophorineae</taxon>
        <taxon>Coniophoraceae</taxon>
        <taxon>Coniophora</taxon>
    </lineage>
</organism>
<gene>
    <name evidence="4" type="ORF">CONPUDRAFT_31154</name>
</gene>
<feature type="DNA-binding region" description="Fork-head" evidence="2">
    <location>
        <begin position="7"/>
        <end position="54"/>
    </location>
</feature>
<dbReference type="Gene3D" id="1.10.10.10">
    <property type="entry name" value="Winged helix-like DNA-binding domain superfamily/Winged helix DNA-binding domain"/>
    <property type="match status" value="1"/>
</dbReference>
<evidence type="ECO:0000259" key="3">
    <source>
        <dbReference type="PROSITE" id="PS50039"/>
    </source>
</evidence>
<evidence type="ECO:0000256" key="2">
    <source>
        <dbReference type="PROSITE-ProRule" id="PRU00089"/>
    </source>
</evidence>
<dbReference type="KEGG" id="cput:CONPUDRAFT_31154"/>
<dbReference type="OMA" id="WFKERRT"/>
<feature type="non-terminal residue" evidence="4">
    <location>
        <position position="54"/>
    </location>
</feature>
<dbReference type="GO" id="GO:0043565">
    <property type="term" value="F:sequence-specific DNA binding"/>
    <property type="evidence" value="ECO:0007669"/>
    <property type="project" value="InterPro"/>
</dbReference>
<dbReference type="Proteomes" id="UP000053558">
    <property type="component" value="Unassembled WGS sequence"/>
</dbReference>
<dbReference type="EMBL" id="JH711575">
    <property type="protein sequence ID" value="EIW83700.1"/>
    <property type="molecule type" value="Genomic_DNA"/>
</dbReference>
<accession>A0A5M3MX90</accession>
<keyword evidence="5" id="KW-1185">Reference proteome</keyword>
<dbReference type="SUPFAM" id="SSF46785">
    <property type="entry name" value="Winged helix' DNA-binding domain"/>
    <property type="match status" value="1"/>
</dbReference>
<reference evidence="5" key="1">
    <citation type="journal article" date="2012" name="Science">
        <title>The Paleozoic origin of enzymatic lignin decomposition reconstructed from 31 fungal genomes.</title>
        <authorList>
            <person name="Floudas D."/>
            <person name="Binder M."/>
            <person name="Riley R."/>
            <person name="Barry K."/>
            <person name="Blanchette R.A."/>
            <person name="Henrissat B."/>
            <person name="Martinez A.T."/>
            <person name="Otillar R."/>
            <person name="Spatafora J.W."/>
            <person name="Yadav J.S."/>
            <person name="Aerts A."/>
            <person name="Benoit I."/>
            <person name="Boyd A."/>
            <person name="Carlson A."/>
            <person name="Copeland A."/>
            <person name="Coutinho P.M."/>
            <person name="de Vries R.P."/>
            <person name="Ferreira P."/>
            <person name="Findley K."/>
            <person name="Foster B."/>
            <person name="Gaskell J."/>
            <person name="Glotzer D."/>
            <person name="Gorecki P."/>
            <person name="Heitman J."/>
            <person name="Hesse C."/>
            <person name="Hori C."/>
            <person name="Igarashi K."/>
            <person name="Jurgens J.A."/>
            <person name="Kallen N."/>
            <person name="Kersten P."/>
            <person name="Kohler A."/>
            <person name="Kuees U."/>
            <person name="Kumar T.K.A."/>
            <person name="Kuo A."/>
            <person name="LaButti K."/>
            <person name="Larrondo L.F."/>
            <person name="Lindquist E."/>
            <person name="Ling A."/>
            <person name="Lombard V."/>
            <person name="Lucas S."/>
            <person name="Lundell T."/>
            <person name="Martin R."/>
            <person name="McLaughlin D.J."/>
            <person name="Morgenstern I."/>
            <person name="Morin E."/>
            <person name="Murat C."/>
            <person name="Nagy L.G."/>
            <person name="Nolan M."/>
            <person name="Ohm R.A."/>
            <person name="Patyshakuliyeva A."/>
            <person name="Rokas A."/>
            <person name="Ruiz-Duenas F.J."/>
            <person name="Sabat G."/>
            <person name="Salamov A."/>
            <person name="Samejima M."/>
            <person name="Schmutz J."/>
            <person name="Slot J.C."/>
            <person name="St John F."/>
            <person name="Stenlid J."/>
            <person name="Sun H."/>
            <person name="Sun S."/>
            <person name="Syed K."/>
            <person name="Tsang A."/>
            <person name="Wiebenga A."/>
            <person name="Young D."/>
            <person name="Pisabarro A."/>
            <person name="Eastwood D.C."/>
            <person name="Martin F."/>
            <person name="Cullen D."/>
            <person name="Grigoriev I.V."/>
            <person name="Hibbett D.S."/>
        </authorList>
    </citation>
    <scope>NUCLEOTIDE SEQUENCE [LARGE SCALE GENOMIC DNA]</scope>
    <source>
        <strain evidence="5">RWD-64-598 SS2</strain>
    </source>
</reference>
<dbReference type="PROSITE" id="PS50039">
    <property type="entry name" value="FORK_HEAD_3"/>
    <property type="match status" value="1"/>
</dbReference>